<dbReference type="AlphaFoldDB" id="A0A098TJ69"/>
<sequence length="91" mass="10819">MLILRFAKNMLKVSKYWLESSFINHGIKAFEIMSRQMINLYQYGGYSTSELQSILDWQKLQDWKRTAFSQEPLYICESKIMNSNTSMGIHR</sequence>
<organism evidence="1 2">
    <name type="scientific">Neosynechococcus sphagnicola sy1</name>
    <dbReference type="NCBI Taxonomy" id="1497020"/>
    <lineage>
        <taxon>Bacteria</taxon>
        <taxon>Bacillati</taxon>
        <taxon>Cyanobacteriota</taxon>
        <taxon>Cyanophyceae</taxon>
        <taxon>Neosynechococcales</taxon>
        <taxon>Neosynechococcaceae</taxon>
        <taxon>Neosynechococcus</taxon>
    </lineage>
</organism>
<name>A0A098TJ69_9CYAN</name>
<proteinExistence type="predicted"/>
<accession>A0A098TJ69</accession>
<evidence type="ECO:0000313" key="1">
    <source>
        <dbReference type="EMBL" id="KGF72096.1"/>
    </source>
</evidence>
<gene>
    <name evidence="1" type="ORF">DO97_12150</name>
</gene>
<dbReference type="EMBL" id="JJML01000037">
    <property type="protein sequence ID" value="KGF72096.1"/>
    <property type="molecule type" value="Genomic_DNA"/>
</dbReference>
<protein>
    <submittedName>
        <fullName evidence="1">Uncharacterized protein</fullName>
    </submittedName>
</protein>
<keyword evidence="2" id="KW-1185">Reference proteome</keyword>
<comment type="caution">
    <text evidence="1">The sequence shown here is derived from an EMBL/GenBank/DDBJ whole genome shotgun (WGS) entry which is preliminary data.</text>
</comment>
<dbReference type="Proteomes" id="UP000030170">
    <property type="component" value="Unassembled WGS sequence"/>
</dbReference>
<reference evidence="1 2" key="1">
    <citation type="journal article" date="2014" name="Mol. Ecol.">
        <title>Evolution of Synechococcus.</title>
        <authorList>
            <person name="Dvorak P."/>
            <person name="Casamatta D."/>
            <person name="Hasler P."/>
            <person name="Poulickova A."/>
            <person name="Ondrej V."/>
            <person name="Sanges R."/>
        </authorList>
    </citation>
    <scope>NUCLEOTIDE SEQUENCE [LARGE SCALE GENOMIC DNA]</scope>
    <source>
        <strain evidence="1 2">CAUP A 1101</strain>
    </source>
</reference>
<evidence type="ECO:0000313" key="2">
    <source>
        <dbReference type="Proteomes" id="UP000030170"/>
    </source>
</evidence>